<keyword evidence="2" id="KW-1185">Reference proteome</keyword>
<evidence type="ECO:0000313" key="1">
    <source>
        <dbReference type="EMBL" id="KAH7952785.1"/>
    </source>
</evidence>
<sequence length="459" mass="53049">MPSTWPLYKPRYANYTLRFTSTPWAPYVIYVKDEYGQDRVWGISGALMGNMTQSMGLRYVVKTPADNQWGYRMPNGSWAGMLGDLHRNMWALMIVYMTLLAFVSLRLLSANEQRRSTAGFLERFDKWNDMFFLYFSGLMQRATSHREGDKKSVPFHGLLWLWLVCSFFVMNFFTANMSASLMVKTEAPRIRTVADVLRTPDKRILLFADSGFTDLLMYSELESYRAVYSQILRTGGEVRPVDVFLEGNMRRVLKQDVVILQERLTLDDQVGRQCSSLVGNGFFYFSDESLATLLVGWYARADFDPVLRDEFHVRLKWFVESGLLQRFRQEISPIGEECMLRMSDKADLQHRALLFDDLKPLFLLLLLLLKAAAVVFVIELLVATANRRRTGLRRHCTAQTTAGRYSAGLVQPGRPVEHRDDEIVEIYNGEDALAEDLPFAHTRWVVKNEDRIDDDDDCY</sequence>
<gene>
    <name evidence="1" type="ORF">HPB49_001074</name>
</gene>
<proteinExistence type="predicted"/>
<organism evidence="1 2">
    <name type="scientific">Dermacentor silvarum</name>
    <name type="common">Tick</name>
    <dbReference type="NCBI Taxonomy" id="543639"/>
    <lineage>
        <taxon>Eukaryota</taxon>
        <taxon>Metazoa</taxon>
        <taxon>Ecdysozoa</taxon>
        <taxon>Arthropoda</taxon>
        <taxon>Chelicerata</taxon>
        <taxon>Arachnida</taxon>
        <taxon>Acari</taxon>
        <taxon>Parasitiformes</taxon>
        <taxon>Ixodida</taxon>
        <taxon>Ixodoidea</taxon>
        <taxon>Ixodidae</taxon>
        <taxon>Rhipicephalinae</taxon>
        <taxon>Dermacentor</taxon>
    </lineage>
</organism>
<dbReference type="EMBL" id="CM023473">
    <property type="protein sequence ID" value="KAH7952785.1"/>
    <property type="molecule type" value="Genomic_DNA"/>
</dbReference>
<protein>
    <submittedName>
        <fullName evidence="1">Uncharacterized protein</fullName>
    </submittedName>
</protein>
<comment type="caution">
    <text evidence="1">The sequence shown here is derived from an EMBL/GenBank/DDBJ whole genome shotgun (WGS) entry which is preliminary data.</text>
</comment>
<evidence type="ECO:0000313" key="2">
    <source>
        <dbReference type="Proteomes" id="UP000821865"/>
    </source>
</evidence>
<reference evidence="1" key="1">
    <citation type="submission" date="2020-05" db="EMBL/GenBank/DDBJ databases">
        <title>Large-scale comparative analyses of tick genomes elucidate their genetic diversity and vector capacities.</title>
        <authorList>
            <person name="Jia N."/>
            <person name="Wang J."/>
            <person name="Shi W."/>
            <person name="Du L."/>
            <person name="Sun Y."/>
            <person name="Zhan W."/>
            <person name="Jiang J."/>
            <person name="Wang Q."/>
            <person name="Zhang B."/>
            <person name="Ji P."/>
            <person name="Sakyi L.B."/>
            <person name="Cui X."/>
            <person name="Yuan T."/>
            <person name="Jiang B."/>
            <person name="Yang W."/>
            <person name="Lam T.T.-Y."/>
            <person name="Chang Q."/>
            <person name="Ding S."/>
            <person name="Wang X."/>
            <person name="Zhu J."/>
            <person name="Ruan X."/>
            <person name="Zhao L."/>
            <person name="Wei J."/>
            <person name="Que T."/>
            <person name="Du C."/>
            <person name="Cheng J."/>
            <person name="Dai P."/>
            <person name="Han X."/>
            <person name="Huang E."/>
            <person name="Gao Y."/>
            <person name="Liu J."/>
            <person name="Shao H."/>
            <person name="Ye R."/>
            <person name="Li L."/>
            <person name="Wei W."/>
            <person name="Wang X."/>
            <person name="Wang C."/>
            <person name="Yang T."/>
            <person name="Huo Q."/>
            <person name="Li W."/>
            <person name="Guo W."/>
            <person name="Chen H."/>
            <person name="Zhou L."/>
            <person name="Ni X."/>
            <person name="Tian J."/>
            <person name="Zhou Y."/>
            <person name="Sheng Y."/>
            <person name="Liu T."/>
            <person name="Pan Y."/>
            <person name="Xia L."/>
            <person name="Li J."/>
            <person name="Zhao F."/>
            <person name="Cao W."/>
        </authorList>
    </citation>
    <scope>NUCLEOTIDE SEQUENCE</scope>
    <source>
        <strain evidence="1">Dsil-2018</strain>
    </source>
</reference>
<name>A0ACB8CUC4_DERSI</name>
<dbReference type="Proteomes" id="UP000821865">
    <property type="component" value="Chromosome 4"/>
</dbReference>
<accession>A0ACB8CUC4</accession>